<keyword evidence="4" id="KW-0812">Transmembrane</keyword>
<evidence type="ECO:0000256" key="3">
    <source>
        <dbReference type="ARBA" id="ARBA00022448"/>
    </source>
</evidence>
<dbReference type="InterPro" id="IPR005336">
    <property type="entry name" value="MPC"/>
</dbReference>
<evidence type="ECO:0000256" key="8">
    <source>
        <dbReference type="ARBA" id="ARBA00023136"/>
    </source>
</evidence>
<name>A0A2N5SMJ9_9BASI</name>
<dbReference type="PANTHER" id="PTHR14154">
    <property type="entry name" value="UPF0041 BRAIN PROTEIN 44-RELATED"/>
    <property type="match status" value="1"/>
</dbReference>
<keyword evidence="7 9" id="KW-0496">Mitochondrion</keyword>
<evidence type="ECO:0000256" key="7">
    <source>
        <dbReference type="ARBA" id="ARBA00023128"/>
    </source>
</evidence>
<sequence length="109" mass="12006">MAAAPAQSKLTSFLNHPAGPKTIFFWAPMFKWGLVAAGVKDLSRPAEKLSLSQNIALSATGLIWVRYSFVITPVNYSLASVNAFVAATGLTQLYRIWDYRRNNKTAIQS</sequence>
<dbReference type="AlphaFoldDB" id="A0A2N5SMJ9"/>
<keyword evidence="5 9" id="KW-0999">Mitochondrion inner membrane</keyword>
<evidence type="ECO:0000313" key="11">
    <source>
        <dbReference type="EMBL" id="PLW44307.1"/>
    </source>
</evidence>
<comment type="function">
    <text evidence="9">Mediates the uptake of pyruvate into mitochondria.</text>
</comment>
<evidence type="ECO:0000313" key="10">
    <source>
        <dbReference type="EMBL" id="PLW14462.1"/>
    </source>
</evidence>
<dbReference type="Pfam" id="PF03650">
    <property type="entry name" value="MPC"/>
    <property type="match status" value="1"/>
</dbReference>
<evidence type="ECO:0000256" key="4">
    <source>
        <dbReference type="ARBA" id="ARBA00022692"/>
    </source>
</evidence>
<comment type="subcellular location">
    <subcellularLocation>
        <location evidence="1 9">Mitochondrion inner membrane</location>
        <topology evidence="1 9">Multi-pass membrane protein</topology>
    </subcellularLocation>
</comment>
<dbReference type="EMBL" id="PGCI01000822">
    <property type="protein sequence ID" value="PLW14462.1"/>
    <property type="molecule type" value="Genomic_DNA"/>
</dbReference>
<keyword evidence="8" id="KW-0472">Membrane</keyword>
<dbReference type="GO" id="GO:0006850">
    <property type="term" value="P:pyruvate import into mitochondria"/>
    <property type="evidence" value="ECO:0007669"/>
    <property type="project" value="InterPro"/>
</dbReference>
<comment type="similarity">
    <text evidence="2 9">Belongs to the mitochondrial pyruvate carrier (MPC) (TC 2.A.105) family.</text>
</comment>
<evidence type="ECO:0000313" key="12">
    <source>
        <dbReference type="Proteomes" id="UP000235392"/>
    </source>
</evidence>
<keyword evidence="3 9" id="KW-0813">Transport</keyword>
<dbReference type="GO" id="GO:0005743">
    <property type="term" value="C:mitochondrial inner membrane"/>
    <property type="evidence" value="ECO:0007669"/>
    <property type="project" value="UniProtKB-SubCell"/>
</dbReference>
<dbReference type="Proteomes" id="UP000235392">
    <property type="component" value="Unassembled WGS sequence"/>
</dbReference>
<evidence type="ECO:0000256" key="5">
    <source>
        <dbReference type="ARBA" id="ARBA00022792"/>
    </source>
</evidence>
<proteinExistence type="inferred from homology"/>
<accession>A0A2N5SMJ9</accession>
<evidence type="ECO:0000256" key="6">
    <source>
        <dbReference type="ARBA" id="ARBA00022989"/>
    </source>
</evidence>
<evidence type="ECO:0000256" key="2">
    <source>
        <dbReference type="ARBA" id="ARBA00006416"/>
    </source>
</evidence>
<evidence type="ECO:0000256" key="1">
    <source>
        <dbReference type="ARBA" id="ARBA00004448"/>
    </source>
</evidence>
<keyword evidence="6" id="KW-1133">Transmembrane helix</keyword>
<dbReference type="EMBL" id="PGCI01000059">
    <property type="protein sequence ID" value="PLW44307.1"/>
    <property type="molecule type" value="Genomic_DNA"/>
</dbReference>
<comment type="caution">
    <text evidence="10">The sequence shown here is derived from an EMBL/GenBank/DDBJ whole genome shotgun (WGS) entry which is preliminary data.</text>
</comment>
<protein>
    <recommendedName>
        <fullName evidence="9">Mitochondrial pyruvate carrier</fullName>
    </recommendedName>
</protein>
<gene>
    <name evidence="11" type="ORF">PCASD_03893</name>
    <name evidence="10" type="ORF">PCASD_14390</name>
</gene>
<evidence type="ECO:0000256" key="9">
    <source>
        <dbReference type="RuleBase" id="RU363100"/>
    </source>
</evidence>
<organism evidence="10 12">
    <name type="scientific">Puccinia coronata f. sp. avenae</name>
    <dbReference type="NCBI Taxonomy" id="200324"/>
    <lineage>
        <taxon>Eukaryota</taxon>
        <taxon>Fungi</taxon>
        <taxon>Dikarya</taxon>
        <taxon>Basidiomycota</taxon>
        <taxon>Pucciniomycotina</taxon>
        <taxon>Pucciniomycetes</taxon>
        <taxon>Pucciniales</taxon>
        <taxon>Pucciniaceae</taxon>
        <taxon>Puccinia</taxon>
    </lineage>
</organism>
<reference evidence="10 12" key="1">
    <citation type="submission" date="2017-11" db="EMBL/GenBank/DDBJ databases">
        <title>De novo assembly and phasing of dikaryotic genomes from two isolates of Puccinia coronata f. sp. avenae, the causal agent of oat crown rust.</title>
        <authorList>
            <person name="Miller M.E."/>
            <person name="Zhang Y."/>
            <person name="Omidvar V."/>
            <person name="Sperschneider J."/>
            <person name="Schwessinger B."/>
            <person name="Raley C."/>
            <person name="Palmer J.M."/>
            <person name="Garnica D."/>
            <person name="Upadhyaya N."/>
            <person name="Rathjen J."/>
            <person name="Taylor J.M."/>
            <person name="Park R.F."/>
            <person name="Dodds P.N."/>
            <person name="Hirsch C.D."/>
            <person name="Kianian S.F."/>
            <person name="Figueroa M."/>
        </authorList>
    </citation>
    <scope>NUCLEOTIDE SEQUENCE [LARGE SCALE GENOMIC DNA]</scope>
    <source>
        <strain evidence="10">12SD80</strain>
    </source>
</reference>